<proteinExistence type="predicted"/>
<gene>
    <name evidence="1" type="ORF">AB3N04_05430</name>
</gene>
<dbReference type="RefSeq" id="WP_368505089.1">
    <property type="nucleotide sequence ID" value="NZ_CP162551.1"/>
</dbReference>
<protein>
    <submittedName>
        <fullName evidence="1">Uncharacterized protein</fullName>
    </submittedName>
</protein>
<dbReference type="AlphaFoldDB" id="A0AB39BWU2"/>
<sequence>MERRMIENEVKALIVLFSPFMKEMVEMMYLTEQPVLLSGEKYESEVGSLPRTPSGQGIRETISWIRAEE</sequence>
<reference evidence="1" key="1">
    <citation type="submission" date="2024-07" db="EMBL/GenBank/DDBJ databases">
        <title>Identification and characteristics of an arsenic-resistant bacterial isolate, which belongs to a novel species.</title>
        <authorList>
            <person name="Juszczyk A."/>
            <person name="Kowalczyk A."/>
            <person name="Was K."/>
            <person name="Kosowicz W."/>
            <person name="Budzyn A."/>
            <person name="Latowski D."/>
        </authorList>
    </citation>
    <scope>NUCLEOTIDE SEQUENCE</scope>
    <source>
        <strain evidence="1">As8PL</strain>
    </source>
</reference>
<organism evidence="1">
    <name type="scientific">Alkalihalophilus sp. As8PL</name>
    <dbReference type="NCBI Taxonomy" id="3237103"/>
    <lineage>
        <taxon>Bacteria</taxon>
        <taxon>Bacillati</taxon>
        <taxon>Bacillota</taxon>
        <taxon>Bacilli</taxon>
        <taxon>Bacillales</taxon>
        <taxon>Bacillaceae</taxon>
        <taxon>Alkalihalophilus</taxon>
    </lineage>
</organism>
<evidence type="ECO:0000313" key="1">
    <source>
        <dbReference type="EMBL" id="XDI37761.1"/>
    </source>
</evidence>
<name>A0AB39BWU2_9BACI</name>
<dbReference type="EMBL" id="CP162551">
    <property type="protein sequence ID" value="XDI37761.1"/>
    <property type="molecule type" value="Genomic_DNA"/>
</dbReference>
<accession>A0AB39BWU2</accession>